<dbReference type="RefSeq" id="WP_226190531.1">
    <property type="nucleotide sequence ID" value="NZ_JAJADQ010000018.1"/>
</dbReference>
<gene>
    <name evidence="2" type="ORF">LGH70_23040</name>
</gene>
<feature type="transmembrane region" description="Helical" evidence="1">
    <location>
        <begin position="37"/>
        <end position="57"/>
    </location>
</feature>
<organism evidence="2 3">
    <name type="scientific">Hymenobacter nitidus</name>
    <dbReference type="NCBI Taxonomy" id="2880929"/>
    <lineage>
        <taxon>Bacteria</taxon>
        <taxon>Pseudomonadati</taxon>
        <taxon>Bacteroidota</taxon>
        <taxon>Cytophagia</taxon>
        <taxon>Cytophagales</taxon>
        <taxon>Hymenobacteraceae</taxon>
        <taxon>Hymenobacter</taxon>
    </lineage>
</organism>
<feature type="transmembrane region" description="Helical" evidence="1">
    <location>
        <begin position="6"/>
        <end position="25"/>
    </location>
</feature>
<comment type="caution">
    <text evidence="2">The sequence shown here is derived from an EMBL/GenBank/DDBJ whole genome shotgun (WGS) entry which is preliminary data.</text>
</comment>
<keyword evidence="1" id="KW-1133">Transmembrane helix</keyword>
<keyword evidence="1" id="KW-0812">Transmembrane</keyword>
<feature type="transmembrane region" description="Helical" evidence="1">
    <location>
        <begin position="63"/>
        <end position="82"/>
    </location>
</feature>
<evidence type="ECO:0000313" key="3">
    <source>
        <dbReference type="Proteomes" id="UP001165297"/>
    </source>
</evidence>
<reference evidence="2" key="1">
    <citation type="submission" date="2021-10" db="EMBL/GenBank/DDBJ databases">
        <authorList>
            <person name="Dean J.D."/>
            <person name="Kim M.K."/>
            <person name="Newey C.N."/>
            <person name="Stoker T.S."/>
            <person name="Thompson D.W."/>
            <person name="Grose J.H."/>
        </authorList>
    </citation>
    <scope>NUCLEOTIDE SEQUENCE</scope>
    <source>
        <strain evidence="2">BT635</strain>
    </source>
</reference>
<evidence type="ECO:0000256" key="1">
    <source>
        <dbReference type="SAM" id="Phobius"/>
    </source>
</evidence>
<keyword evidence="3" id="KW-1185">Reference proteome</keyword>
<accession>A0ABS8AJ70</accession>
<feature type="transmembrane region" description="Helical" evidence="1">
    <location>
        <begin position="94"/>
        <end position="115"/>
    </location>
</feature>
<name>A0ABS8AJ70_9BACT</name>
<proteinExistence type="predicted"/>
<dbReference type="EMBL" id="JAJADQ010000018">
    <property type="protein sequence ID" value="MCB2380488.1"/>
    <property type="molecule type" value="Genomic_DNA"/>
</dbReference>
<dbReference type="Proteomes" id="UP001165297">
    <property type="component" value="Unassembled WGS sequence"/>
</dbReference>
<protein>
    <submittedName>
        <fullName evidence="2">Uncharacterized protein</fullName>
    </submittedName>
</protein>
<keyword evidence="1" id="KW-0472">Membrane</keyword>
<sequence length="222" mass="25441">MWIVLFVFGGVIGLYLFLLHFLPRYLSPEAVRRPLQWTHWGSGALVLVTVLISSSSWDLSIRYPTLFSFVIVGSGFIAGLRVKLALIFGKGRLLAHWQSLLTSLLIPVLFVWAIFHQRDIEYWDADVSVEVTKHTDPSSGSLTTWVTLYQSQGILFEQHIGYLHATKANLYDHDHTNEDFNNKEWWHTVRHVTVEADSLRGVVQHPEGDYPFVVSKHWNPSS</sequence>
<evidence type="ECO:0000313" key="2">
    <source>
        <dbReference type="EMBL" id="MCB2380488.1"/>
    </source>
</evidence>